<dbReference type="SUPFAM" id="SSF54862">
    <property type="entry name" value="4Fe-4S ferredoxins"/>
    <property type="match status" value="1"/>
</dbReference>
<keyword evidence="6" id="KW-1278">Translocase</keyword>
<dbReference type="InterPro" id="IPR017896">
    <property type="entry name" value="4Fe4S_Fe-S-bd"/>
</dbReference>
<dbReference type="InterPro" id="IPR010226">
    <property type="entry name" value="NADH_quinone_OxRdtase_chainI"/>
</dbReference>
<evidence type="ECO:0000256" key="11">
    <source>
        <dbReference type="ARBA" id="ARBA00023136"/>
    </source>
</evidence>
<dbReference type="PROSITE" id="PS00198">
    <property type="entry name" value="4FE4S_FER_1"/>
    <property type="match status" value="1"/>
</dbReference>
<sequence>SMIQTFKNLVRRSVTVLYPYDKILVPERGRGLPMLQIDPDTHRILCTGCGECVKICPVGVIRASSISAEGKSKVKEFSIDISNCIFCGLCVQVCPENALEMTYKYELAEADLSLFQYSLEDLVEHARPKAREFWLG</sequence>
<keyword evidence="7" id="KW-0408">Iron</keyword>
<keyword evidence="9" id="KW-0520">NAD</keyword>
<evidence type="ECO:0000256" key="9">
    <source>
        <dbReference type="ARBA" id="ARBA00023027"/>
    </source>
</evidence>
<evidence type="ECO:0000256" key="8">
    <source>
        <dbReference type="ARBA" id="ARBA00023014"/>
    </source>
</evidence>
<feature type="domain" description="4Fe-4S ferredoxin-type" evidence="12">
    <location>
        <begin position="75"/>
        <end position="104"/>
    </location>
</feature>
<reference evidence="13 14" key="1">
    <citation type="journal article" date="2020" name="Front. Microbiol.">
        <title>Single-cell genomics of novel Actinobacteria with the Wood-Ljungdahl pathway discovered in a serpentinizing system.</title>
        <authorList>
            <person name="Merino N."/>
            <person name="Kawai M."/>
            <person name="Boyd E.S."/>
            <person name="Colman D.R."/>
            <person name="McGlynn S.E."/>
            <person name="Nealson K.H."/>
            <person name="Kurokawa K."/>
            <person name="Hongoh Y."/>
        </authorList>
    </citation>
    <scope>NUCLEOTIDE SEQUENCE [LARGE SCALE GENOMIC DNA]</scope>
    <source>
        <strain evidence="13 14">S34</strain>
    </source>
</reference>
<dbReference type="GO" id="GO:0048038">
    <property type="term" value="F:quinone binding"/>
    <property type="evidence" value="ECO:0007669"/>
    <property type="project" value="UniProtKB-KW"/>
</dbReference>
<organism evidence="13 14">
    <name type="scientific">Candidatus Hakubella thermalkaliphila</name>
    <dbReference type="NCBI Taxonomy" id="2754717"/>
    <lineage>
        <taxon>Bacteria</taxon>
        <taxon>Bacillati</taxon>
        <taxon>Actinomycetota</taxon>
        <taxon>Actinomycetota incertae sedis</taxon>
        <taxon>Candidatus Hakubellales</taxon>
        <taxon>Candidatus Hakubellaceae</taxon>
        <taxon>Candidatus Hakubella</taxon>
    </lineage>
</organism>
<dbReference type="Pfam" id="PF12838">
    <property type="entry name" value="Fer4_7"/>
    <property type="match status" value="1"/>
</dbReference>
<evidence type="ECO:0000259" key="12">
    <source>
        <dbReference type="PROSITE" id="PS51379"/>
    </source>
</evidence>
<gene>
    <name evidence="13" type="ORF">HKBW3S34_02230</name>
</gene>
<proteinExistence type="predicted"/>
<dbReference type="GO" id="GO:0051539">
    <property type="term" value="F:4 iron, 4 sulfur cluster binding"/>
    <property type="evidence" value="ECO:0007669"/>
    <property type="project" value="UniProtKB-KW"/>
</dbReference>
<evidence type="ECO:0000256" key="7">
    <source>
        <dbReference type="ARBA" id="ARBA00023004"/>
    </source>
</evidence>
<evidence type="ECO:0000313" key="13">
    <source>
        <dbReference type="EMBL" id="GFP31310.1"/>
    </source>
</evidence>
<keyword evidence="4" id="KW-0479">Metal-binding</keyword>
<evidence type="ECO:0000256" key="10">
    <source>
        <dbReference type="ARBA" id="ARBA00023075"/>
    </source>
</evidence>
<dbReference type="PROSITE" id="PS51379">
    <property type="entry name" value="4FE4S_FER_2"/>
    <property type="match status" value="2"/>
</dbReference>
<protein>
    <submittedName>
        <fullName evidence="13">NADH-quinone oxidoreductase subunit I</fullName>
    </submittedName>
</protein>
<keyword evidence="11" id="KW-0472">Membrane</keyword>
<name>A0A6V8PGS7_9ACTN</name>
<evidence type="ECO:0000256" key="5">
    <source>
        <dbReference type="ARBA" id="ARBA00022737"/>
    </source>
</evidence>
<dbReference type="GO" id="GO:0016020">
    <property type="term" value="C:membrane"/>
    <property type="evidence" value="ECO:0007669"/>
    <property type="project" value="InterPro"/>
</dbReference>
<feature type="non-terminal residue" evidence="13">
    <location>
        <position position="1"/>
    </location>
</feature>
<keyword evidence="2" id="KW-0004">4Fe-4S</keyword>
<evidence type="ECO:0000256" key="1">
    <source>
        <dbReference type="ARBA" id="ARBA00022475"/>
    </source>
</evidence>
<dbReference type="RefSeq" id="WP_176238233.1">
    <property type="nucleotide sequence ID" value="NZ_BLRZ01000255.1"/>
</dbReference>
<dbReference type="Gene3D" id="3.30.70.3270">
    <property type="match status" value="1"/>
</dbReference>
<dbReference type="PANTHER" id="PTHR10849">
    <property type="entry name" value="NADH DEHYDROGENASE UBIQUINONE IRON-SULFUR PROTEIN 8, MITOCHONDRIAL"/>
    <property type="match status" value="1"/>
</dbReference>
<keyword evidence="14" id="KW-1185">Reference proteome</keyword>
<dbReference type="AlphaFoldDB" id="A0A6V8PGS7"/>
<dbReference type="Proteomes" id="UP000588083">
    <property type="component" value="Unassembled WGS sequence"/>
</dbReference>
<keyword evidence="3" id="KW-0874">Quinone</keyword>
<feature type="domain" description="4Fe-4S ferredoxin-type" evidence="12">
    <location>
        <begin position="33"/>
        <end position="66"/>
    </location>
</feature>
<evidence type="ECO:0000256" key="2">
    <source>
        <dbReference type="ARBA" id="ARBA00022485"/>
    </source>
</evidence>
<evidence type="ECO:0000256" key="6">
    <source>
        <dbReference type="ARBA" id="ARBA00022967"/>
    </source>
</evidence>
<dbReference type="PANTHER" id="PTHR10849:SF24">
    <property type="entry name" value="NADH-QUINONE OXIDOREDUCTASE SUBUNIT I 2"/>
    <property type="match status" value="1"/>
</dbReference>
<keyword evidence="1" id="KW-1003">Cell membrane</keyword>
<evidence type="ECO:0000256" key="4">
    <source>
        <dbReference type="ARBA" id="ARBA00022723"/>
    </source>
</evidence>
<dbReference type="GO" id="GO:0016651">
    <property type="term" value="F:oxidoreductase activity, acting on NAD(P)H"/>
    <property type="evidence" value="ECO:0007669"/>
    <property type="project" value="InterPro"/>
</dbReference>
<keyword evidence="10" id="KW-0830">Ubiquinone</keyword>
<evidence type="ECO:0000313" key="14">
    <source>
        <dbReference type="Proteomes" id="UP000588083"/>
    </source>
</evidence>
<accession>A0A6V8PGS7</accession>
<keyword evidence="5" id="KW-0677">Repeat</keyword>
<evidence type="ECO:0000256" key="3">
    <source>
        <dbReference type="ARBA" id="ARBA00022719"/>
    </source>
</evidence>
<dbReference type="InterPro" id="IPR017900">
    <property type="entry name" value="4Fe4S_Fe_S_CS"/>
</dbReference>
<keyword evidence="8" id="KW-0411">Iron-sulfur</keyword>
<dbReference type="EMBL" id="BLRZ01000255">
    <property type="protein sequence ID" value="GFP31310.1"/>
    <property type="molecule type" value="Genomic_DNA"/>
</dbReference>
<dbReference type="GO" id="GO:0046872">
    <property type="term" value="F:metal ion binding"/>
    <property type="evidence" value="ECO:0007669"/>
    <property type="project" value="UniProtKB-KW"/>
</dbReference>
<comment type="caution">
    <text evidence="13">The sequence shown here is derived from an EMBL/GenBank/DDBJ whole genome shotgun (WGS) entry which is preliminary data.</text>
</comment>